<organism evidence="1 2">
    <name type="scientific">Candidozyma auris</name>
    <name type="common">Yeast</name>
    <name type="synonym">Candida auris</name>
    <dbReference type="NCBI Taxonomy" id="498019"/>
    <lineage>
        <taxon>Eukaryota</taxon>
        <taxon>Fungi</taxon>
        <taxon>Dikarya</taxon>
        <taxon>Ascomycota</taxon>
        <taxon>Saccharomycotina</taxon>
        <taxon>Pichiomycetes</taxon>
        <taxon>Metschnikowiaceae</taxon>
        <taxon>Candidozyma</taxon>
    </lineage>
</organism>
<accession>A0A0L0NXW9</accession>
<evidence type="ECO:0000313" key="2">
    <source>
        <dbReference type="Proteomes" id="UP000037122"/>
    </source>
</evidence>
<reference evidence="2" key="1">
    <citation type="journal article" date="2015" name="BMC Genomics">
        <title>Draft genome of a commonly misdiagnosed multidrug resistant pathogen Candida auris.</title>
        <authorList>
            <person name="Chatterjee S."/>
            <person name="Alampalli S.V."/>
            <person name="Nageshan R.K."/>
            <person name="Chettiar S.T."/>
            <person name="Joshi S."/>
            <person name="Tatu U.S."/>
        </authorList>
    </citation>
    <scope>NUCLEOTIDE SEQUENCE [LARGE SCALE GENOMIC DNA]</scope>
    <source>
        <strain evidence="2">6684</strain>
    </source>
</reference>
<comment type="caution">
    <text evidence="1">The sequence shown here is derived from an EMBL/GenBank/DDBJ whole genome shotgun (WGS) entry which is preliminary data.</text>
</comment>
<dbReference type="AlphaFoldDB" id="A0A0L0NXW9"/>
<protein>
    <submittedName>
        <fullName evidence="1">Uncharacterized protein</fullName>
    </submittedName>
</protein>
<gene>
    <name evidence="1" type="ORF">QG37_04094</name>
</gene>
<sequence length="68" mass="7582">MHQVYALTGQAELNCPMSNLFSQYHFAAIMNTSVVQNVDLNFFNGASLVFADFWRCITSAVWTCEIGG</sequence>
<proteinExistence type="predicted"/>
<evidence type="ECO:0000313" key="1">
    <source>
        <dbReference type="EMBL" id="KND99032.1"/>
    </source>
</evidence>
<dbReference type="EMBL" id="LGST01000027">
    <property type="protein sequence ID" value="KND99032.1"/>
    <property type="molecule type" value="Genomic_DNA"/>
</dbReference>
<dbReference type="Proteomes" id="UP000037122">
    <property type="component" value="Unassembled WGS sequence"/>
</dbReference>
<name>A0A0L0NXW9_CANAR</name>
<dbReference type="VEuPathDB" id="FungiDB:QG37_04094"/>